<evidence type="ECO:0000313" key="7">
    <source>
        <dbReference type="Proteomes" id="UP000247409"/>
    </source>
</evidence>
<feature type="compositionally biased region" description="Basic and acidic residues" evidence="4">
    <location>
        <begin position="1"/>
        <end position="14"/>
    </location>
</feature>
<organism evidence="6 7">
    <name type="scientific">Gracilariopsis chorda</name>
    <dbReference type="NCBI Taxonomy" id="448386"/>
    <lineage>
        <taxon>Eukaryota</taxon>
        <taxon>Rhodophyta</taxon>
        <taxon>Florideophyceae</taxon>
        <taxon>Rhodymeniophycidae</taxon>
        <taxon>Gracilariales</taxon>
        <taxon>Gracilariaceae</taxon>
        <taxon>Gracilariopsis</taxon>
    </lineage>
</organism>
<feature type="compositionally biased region" description="Basic residues" evidence="4">
    <location>
        <begin position="279"/>
        <end position="305"/>
    </location>
</feature>
<protein>
    <submittedName>
        <fullName evidence="6">RNA-binding protein 34</fullName>
    </submittedName>
</protein>
<evidence type="ECO:0000256" key="2">
    <source>
        <dbReference type="ARBA" id="ARBA00022884"/>
    </source>
</evidence>
<reference evidence="6 7" key="1">
    <citation type="journal article" date="2018" name="Mol. Biol. Evol.">
        <title>Analysis of the draft genome of the red seaweed Gracilariopsis chorda provides insights into genome size evolution in Rhodophyta.</title>
        <authorList>
            <person name="Lee J."/>
            <person name="Yang E.C."/>
            <person name="Graf L."/>
            <person name="Yang J.H."/>
            <person name="Qiu H."/>
            <person name="Zel Zion U."/>
            <person name="Chan C.X."/>
            <person name="Stephens T.G."/>
            <person name="Weber A.P.M."/>
            <person name="Boo G.H."/>
            <person name="Boo S.M."/>
            <person name="Kim K.M."/>
            <person name="Shin Y."/>
            <person name="Jung M."/>
            <person name="Lee S.J."/>
            <person name="Yim H.S."/>
            <person name="Lee J.H."/>
            <person name="Bhattacharya D."/>
            <person name="Yoon H.S."/>
        </authorList>
    </citation>
    <scope>NUCLEOTIDE SEQUENCE [LARGE SCALE GENOMIC DNA]</scope>
    <source>
        <strain evidence="6 7">SKKU-2015</strain>
        <tissue evidence="6">Whole body</tissue>
    </source>
</reference>
<keyword evidence="2 3" id="KW-0694">RNA-binding</keyword>
<comment type="caution">
    <text evidence="6">The sequence shown here is derived from an EMBL/GenBank/DDBJ whole genome shotgun (WGS) entry which is preliminary data.</text>
</comment>
<feature type="compositionally biased region" description="Basic and acidic residues" evidence="4">
    <location>
        <begin position="37"/>
        <end position="60"/>
    </location>
</feature>
<dbReference type="SMART" id="SM00360">
    <property type="entry name" value="RRM"/>
    <property type="match status" value="2"/>
</dbReference>
<feature type="region of interest" description="Disordered" evidence="4">
    <location>
        <begin position="1"/>
        <end position="81"/>
    </location>
</feature>
<evidence type="ECO:0000256" key="4">
    <source>
        <dbReference type="SAM" id="MobiDB-lite"/>
    </source>
</evidence>
<evidence type="ECO:0000256" key="3">
    <source>
        <dbReference type="PROSITE-ProRule" id="PRU00176"/>
    </source>
</evidence>
<feature type="domain" description="RRM" evidence="5">
    <location>
        <begin position="195"/>
        <end position="278"/>
    </location>
</feature>
<dbReference type="SUPFAM" id="SSF54928">
    <property type="entry name" value="RNA-binding domain, RBD"/>
    <property type="match status" value="2"/>
</dbReference>
<feature type="region of interest" description="Disordered" evidence="4">
    <location>
        <begin position="278"/>
        <end position="305"/>
    </location>
</feature>
<dbReference type="Proteomes" id="UP000247409">
    <property type="component" value="Unassembled WGS sequence"/>
</dbReference>
<sequence>MTDEIGKRKRDPKEQTGAGNKTRPLKKKRKHGLHPLTEAERRELPHYASFEDRVLAEQRSELGTGGRTCDKDKEAEEEKETFKSRNSRTIFVGNVDMSASENDIARLFARFGEVEEVRIRGIVSNTRKRPKRKPAINNQTAEFLATGQAYVVFKNHERVYTCISEACKDMNMTVFKNKHIRVTPACETTVGPRRMSLFVGNLPFDCMEEELVEAFLPIAEESGVKLVGVRCNRDLDTGAGRGVGFVAFDDILGVQAARNKVGEIKIRGRVLRIDDASKKKDRRTKTFKRRTKPSRHGSNRRAKRR</sequence>
<dbReference type="Pfam" id="PF00076">
    <property type="entry name" value="RRM_1"/>
    <property type="match status" value="2"/>
</dbReference>
<keyword evidence="7" id="KW-1185">Reference proteome</keyword>
<dbReference type="InterPro" id="IPR012677">
    <property type="entry name" value="Nucleotide-bd_a/b_plait_sf"/>
</dbReference>
<feature type="compositionally biased region" description="Basic and acidic residues" evidence="4">
    <location>
        <begin position="68"/>
        <end position="81"/>
    </location>
</feature>
<dbReference type="InterPro" id="IPR035979">
    <property type="entry name" value="RBD_domain_sf"/>
</dbReference>
<dbReference type="PANTHER" id="PTHR23236">
    <property type="entry name" value="EUKARYOTIC TRANSLATION INITIATION FACTOR 4B/4H"/>
    <property type="match status" value="1"/>
</dbReference>
<dbReference type="Gene3D" id="3.30.70.330">
    <property type="match status" value="2"/>
</dbReference>
<dbReference type="OrthoDB" id="2573941at2759"/>
<dbReference type="GO" id="GO:0003723">
    <property type="term" value="F:RNA binding"/>
    <property type="evidence" value="ECO:0007669"/>
    <property type="project" value="UniProtKB-UniRule"/>
</dbReference>
<feature type="domain" description="RRM" evidence="5">
    <location>
        <begin position="88"/>
        <end position="187"/>
    </location>
</feature>
<proteinExistence type="predicted"/>
<dbReference type="EMBL" id="NBIV01000012">
    <property type="protein sequence ID" value="PXF48642.1"/>
    <property type="molecule type" value="Genomic_DNA"/>
</dbReference>
<dbReference type="InterPro" id="IPR000504">
    <property type="entry name" value="RRM_dom"/>
</dbReference>
<dbReference type="PROSITE" id="PS50102">
    <property type="entry name" value="RRM"/>
    <property type="match status" value="2"/>
</dbReference>
<feature type="compositionally biased region" description="Basic residues" evidence="4">
    <location>
        <begin position="23"/>
        <end position="33"/>
    </location>
</feature>
<evidence type="ECO:0000259" key="5">
    <source>
        <dbReference type="PROSITE" id="PS50102"/>
    </source>
</evidence>
<gene>
    <name evidence="6" type="ORF">BWQ96_01494</name>
</gene>
<name>A0A2V3J3E8_9FLOR</name>
<evidence type="ECO:0000313" key="6">
    <source>
        <dbReference type="EMBL" id="PXF48642.1"/>
    </source>
</evidence>
<keyword evidence="1" id="KW-0677">Repeat</keyword>
<dbReference type="STRING" id="448386.A0A2V3J3E8"/>
<dbReference type="PANTHER" id="PTHR23236:SF119">
    <property type="entry name" value="NUCLEAR RNA-BINDING PROTEIN SART-3"/>
    <property type="match status" value="1"/>
</dbReference>
<evidence type="ECO:0000256" key="1">
    <source>
        <dbReference type="ARBA" id="ARBA00022737"/>
    </source>
</evidence>
<dbReference type="AlphaFoldDB" id="A0A2V3J3E8"/>
<accession>A0A2V3J3E8</accession>